<comment type="caution">
    <text evidence="4">The sequence shown here is derived from an EMBL/GenBank/DDBJ whole genome shotgun (WGS) entry which is preliminary data.</text>
</comment>
<dbReference type="EMBL" id="MLJW01000536">
    <property type="protein sequence ID" value="OIQ85552.1"/>
    <property type="molecule type" value="Genomic_DNA"/>
</dbReference>
<reference evidence="4" key="1">
    <citation type="submission" date="2016-10" db="EMBL/GenBank/DDBJ databases">
        <title>Sequence of Gallionella enrichment culture.</title>
        <authorList>
            <person name="Poehlein A."/>
            <person name="Muehling M."/>
            <person name="Daniel R."/>
        </authorList>
    </citation>
    <scope>NUCLEOTIDE SEQUENCE</scope>
</reference>
<dbReference type="Pfam" id="PF13560">
    <property type="entry name" value="HTH_31"/>
    <property type="match status" value="1"/>
</dbReference>
<feature type="domain" description="HTH cro/C1-type" evidence="3">
    <location>
        <begin position="239"/>
        <end position="269"/>
    </location>
</feature>
<dbReference type="Pfam" id="PF01381">
    <property type="entry name" value="HTH_3"/>
    <property type="match status" value="1"/>
</dbReference>
<feature type="domain" description="HTH cro/C1-type" evidence="3">
    <location>
        <begin position="370"/>
        <end position="427"/>
    </location>
</feature>
<proteinExistence type="predicted"/>
<name>A0A1J5QQ75_9ZZZZ</name>
<feature type="compositionally biased region" description="Basic and acidic residues" evidence="2">
    <location>
        <begin position="152"/>
        <end position="163"/>
    </location>
</feature>
<dbReference type="SUPFAM" id="SSF47413">
    <property type="entry name" value="lambda repressor-like DNA-binding domains"/>
    <property type="match status" value="2"/>
</dbReference>
<evidence type="ECO:0000256" key="1">
    <source>
        <dbReference type="ARBA" id="ARBA00023125"/>
    </source>
</evidence>
<dbReference type="PROSITE" id="PS50943">
    <property type="entry name" value="HTH_CROC1"/>
    <property type="match status" value="2"/>
</dbReference>
<protein>
    <submittedName>
        <fullName evidence="4">Helix-turn-helix protein</fullName>
    </submittedName>
</protein>
<dbReference type="PANTHER" id="PTHR46558">
    <property type="entry name" value="TRACRIPTIONAL REGULATORY PROTEIN-RELATED-RELATED"/>
    <property type="match status" value="1"/>
</dbReference>
<dbReference type="GO" id="GO:0003677">
    <property type="term" value="F:DNA binding"/>
    <property type="evidence" value="ECO:0007669"/>
    <property type="project" value="UniProtKB-KW"/>
</dbReference>
<gene>
    <name evidence="4" type="ORF">GALL_326110</name>
</gene>
<dbReference type="Gene3D" id="1.10.260.40">
    <property type="entry name" value="lambda repressor-like DNA-binding domains"/>
    <property type="match status" value="2"/>
</dbReference>
<dbReference type="InterPro" id="IPR001387">
    <property type="entry name" value="Cro/C1-type_HTH"/>
</dbReference>
<organism evidence="4">
    <name type="scientific">mine drainage metagenome</name>
    <dbReference type="NCBI Taxonomy" id="410659"/>
    <lineage>
        <taxon>unclassified sequences</taxon>
        <taxon>metagenomes</taxon>
        <taxon>ecological metagenomes</taxon>
    </lineage>
</organism>
<sequence>MADVVDAVTATPGMSRAAAARALHCRRSVALELVDLALAADLIHEDESTVAIRGRARRTVTGLYPGPAERALFAEPTLSGKQLRATRERAAVPPGILARHLHVSPAQLRRWETGAQVLPARMHHLVTDALEAAQDEIAQAALRPAKARKPRPAPERSNRRNDAQRLARLLRKISEQPGRSRWDLVSTRTIDRRLLEDALTSGQVHEEHTWTPRSRQPSIGVFPGPEPSPTLPAVLVADLAAARAAAGWSQDAIALRLGIARTTWARWEREFDVIPGWASATAAAALTDALAARRDDRAAMVRAAQEQPGLSRKALLAELRYTRWSIRLTRDLEEAIAAGELHERHADQRGQRTGVYPGPEPLGVLDPSELRRLRDRKGIKQRDLAAAIGTHVQAIRDWEGGHRPLSIDSQRRLLDYLEPLPDATALLRERVHDVIRERPRNHHQLELLNLGSRADLDAALSALVNAGEIHIGRIGAGQVDWRGRTTRGRVSYIDGPDEA</sequence>
<dbReference type="AlphaFoldDB" id="A0A1J5QQ75"/>
<feature type="region of interest" description="Disordered" evidence="2">
    <location>
        <begin position="143"/>
        <end position="163"/>
    </location>
</feature>
<dbReference type="InterPro" id="IPR010982">
    <property type="entry name" value="Lambda_DNA-bd_dom_sf"/>
</dbReference>
<keyword evidence="1" id="KW-0238">DNA-binding</keyword>
<evidence type="ECO:0000256" key="2">
    <source>
        <dbReference type="SAM" id="MobiDB-lite"/>
    </source>
</evidence>
<dbReference type="SMART" id="SM00530">
    <property type="entry name" value="HTH_XRE"/>
    <property type="match status" value="3"/>
</dbReference>
<evidence type="ECO:0000259" key="3">
    <source>
        <dbReference type="PROSITE" id="PS50943"/>
    </source>
</evidence>
<dbReference type="CDD" id="cd00093">
    <property type="entry name" value="HTH_XRE"/>
    <property type="match status" value="1"/>
</dbReference>
<accession>A0A1J5QQ75</accession>
<dbReference type="PANTHER" id="PTHR46558:SF4">
    <property type="entry name" value="DNA-BIDING PHAGE PROTEIN"/>
    <property type="match status" value="1"/>
</dbReference>
<evidence type="ECO:0000313" key="4">
    <source>
        <dbReference type="EMBL" id="OIQ85552.1"/>
    </source>
</evidence>